<keyword evidence="2 4" id="KW-0378">Hydrolase</keyword>
<dbReference type="EMBL" id="JAWSTH010000001">
    <property type="protein sequence ID" value="MDW5592721.1"/>
    <property type="molecule type" value="Genomic_DNA"/>
</dbReference>
<dbReference type="PANTHER" id="PTHR42812">
    <property type="entry name" value="BETA-XYLOSIDASE"/>
    <property type="match status" value="1"/>
</dbReference>
<keyword evidence="5" id="KW-0732">Signal</keyword>
<dbReference type="CDD" id="cd08999">
    <property type="entry name" value="GH43_ABN-like"/>
    <property type="match status" value="1"/>
</dbReference>
<dbReference type="InterPro" id="IPR006710">
    <property type="entry name" value="Glyco_hydro_43"/>
</dbReference>
<dbReference type="GO" id="GO:0016787">
    <property type="term" value="F:hydrolase activity"/>
    <property type="evidence" value="ECO:0007669"/>
    <property type="project" value="UniProtKB-KW"/>
</dbReference>
<evidence type="ECO:0000256" key="3">
    <source>
        <dbReference type="ARBA" id="ARBA00023295"/>
    </source>
</evidence>
<gene>
    <name evidence="6" type="ORF">R7226_00130</name>
</gene>
<keyword evidence="7" id="KW-1185">Reference proteome</keyword>
<name>A0ABU4HHD7_9ACTN</name>
<reference evidence="7" key="1">
    <citation type="submission" date="2023-07" db="EMBL/GenBank/DDBJ databases">
        <title>Conexibacter stalactiti sp. nov., isolated from stalactites in a lava cave and emended description of the genus Conexibacter.</title>
        <authorList>
            <person name="Lee S.D."/>
        </authorList>
    </citation>
    <scope>NUCLEOTIDE SEQUENCE [LARGE SCALE GENOMIC DNA]</scope>
    <source>
        <strain evidence="7">KCTC 39840</strain>
    </source>
</reference>
<evidence type="ECO:0000313" key="7">
    <source>
        <dbReference type="Proteomes" id="UP001284601"/>
    </source>
</evidence>
<reference evidence="6 7" key="2">
    <citation type="submission" date="2023-10" db="EMBL/GenBank/DDBJ databases">
        <authorList>
            <person name="Han X.F."/>
        </authorList>
    </citation>
    <scope>NUCLEOTIDE SEQUENCE [LARGE SCALE GENOMIC DNA]</scope>
    <source>
        <strain evidence="6 7">KCTC 39840</strain>
    </source>
</reference>
<dbReference type="PROSITE" id="PS51257">
    <property type="entry name" value="PROKAR_LIPOPROTEIN"/>
    <property type="match status" value="1"/>
</dbReference>
<evidence type="ECO:0000256" key="4">
    <source>
        <dbReference type="RuleBase" id="RU361187"/>
    </source>
</evidence>
<organism evidence="6 7">
    <name type="scientific">Conexibacter stalactiti</name>
    <dbReference type="NCBI Taxonomy" id="1940611"/>
    <lineage>
        <taxon>Bacteria</taxon>
        <taxon>Bacillati</taxon>
        <taxon>Actinomycetota</taxon>
        <taxon>Thermoleophilia</taxon>
        <taxon>Solirubrobacterales</taxon>
        <taxon>Conexibacteraceae</taxon>
        <taxon>Conexibacter</taxon>
    </lineage>
</organism>
<evidence type="ECO:0000256" key="5">
    <source>
        <dbReference type="SAM" id="SignalP"/>
    </source>
</evidence>
<comment type="similarity">
    <text evidence="1 4">Belongs to the glycosyl hydrolase 43 family.</text>
</comment>
<evidence type="ECO:0000256" key="2">
    <source>
        <dbReference type="ARBA" id="ARBA00022801"/>
    </source>
</evidence>
<dbReference type="Pfam" id="PF04616">
    <property type="entry name" value="Glyco_hydro_43"/>
    <property type="match status" value="1"/>
</dbReference>
<feature type="signal peptide" evidence="5">
    <location>
        <begin position="1"/>
        <end position="23"/>
    </location>
</feature>
<dbReference type="SUPFAM" id="SSF75005">
    <property type="entry name" value="Arabinanase/levansucrase/invertase"/>
    <property type="match status" value="1"/>
</dbReference>
<accession>A0ABU4HHD7</accession>
<dbReference type="RefSeq" id="WP_318594980.1">
    <property type="nucleotide sequence ID" value="NZ_JAWSTH010000001.1"/>
</dbReference>
<sequence length="522" mass="55415">MARRWRSLAALAIALASLSLGLAACGGGADDEAGGGTGTSGATYANPIIAGQQPDPTIVREGRDFLLSTTSRAWAPIFPLFHSRDLVNWERIGALLPRAPAWSAAPYWAPELTRFRGEPRAYYTARLRRDRSRACIGVATARRAAGPYRDLGRPLTCPPSGAIDPFVIDDEHGNPYLIYRRYRDGGGIWARALRADGLAVRGREHLLLPVTPADEGVVEGPELLRRDGRFVLLFAAGGCCRPPCDYREAAARADRLLGPYERAPRLVLRDGPALRCNGHGTTVGDGRGRRWLVHHGVLADDPVNVRRSTLLEPLRWDAGGWPVAGEDGRAVQRAAAPLGVAQGPPAPATPDLTTPRLDPAWEWPWDRPARAVQRDGRIELRGEPAGAVLARQVLPAADQRAQVTVQRNDCAAGIAGVEGGQDSGVAHGIELLPGGRGVRVWQGPTGGGAGRTLATAEVAKAADPPELAVLIADSHTIRFAVNGTPLPITATTSDNQRAIRVGLTCRGPRASGAAFGALAITP</sequence>
<dbReference type="InterPro" id="IPR023296">
    <property type="entry name" value="Glyco_hydro_beta-prop_sf"/>
</dbReference>
<feature type="chain" id="PRO_5045843806" evidence="5">
    <location>
        <begin position="24"/>
        <end position="522"/>
    </location>
</feature>
<dbReference type="PANTHER" id="PTHR42812:SF5">
    <property type="entry name" value="ENDO-ARABINASE"/>
    <property type="match status" value="1"/>
</dbReference>
<dbReference type="InterPro" id="IPR051795">
    <property type="entry name" value="Glycosyl_Hydrlase_43"/>
</dbReference>
<proteinExistence type="inferred from homology"/>
<keyword evidence="3 4" id="KW-0326">Glycosidase</keyword>
<comment type="caution">
    <text evidence="6">The sequence shown here is derived from an EMBL/GenBank/DDBJ whole genome shotgun (WGS) entry which is preliminary data.</text>
</comment>
<protein>
    <submittedName>
        <fullName evidence="6">Glycoside hydrolase family 43 protein</fullName>
    </submittedName>
</protein>
<evidence type="ECO:0000313" key="6">
    <source>
        <dbReference type="EMBL" id="MDW5592721.1"/>
    </source>
</evidence>
<dbReference type="Proteomes" id="UP001284601">
    <property type="component" value="Unassembled WGS sequence"/>
</dbReference>
<evidence type="ECO:0000256" key="1">
    <source>
        <dbReference type="ARBA" id="ARBA00009865"/>
    </source>
</evidence>
<dbReference type="Gene3D" id="2.115.10.20">
    <property type="entry name" value="Glycosyl hydrolase domain, family 43"/>
    <property type="match status" value="1"/>
</dbReference>